<dbReference type="GO" id="GO:0020037">
    <property type="term" value="F:heme binding"/>
    <property type="evidence" value="ECO:0007669"/>
    <property type="project" value="InterPro"/>
</dbReference>
<keyword evidence="2 4" id="KW-0479">Metal-binding</keyword>
<dbReference type="Proteomes" id="UP000198914">
    <property type="component" value="Unassembled WGS sequence"/>
</dbReference>
<dbReference type="STRING" id="1244108.SAMN05444004_106195"/>
<dbReference type="GO" id="GO:0009055">
    <property type="term" value="F:electron transfer activity"/>
    <property type="evidence" value="ECO:0007669"/>
    <property type="project" value="InterPro"/>
</dbReference>
<evidence type="ECO:0000256" key="3">
    <source>
        <dbReference type="ARBA" id="ARBA00023004"/>
    </source>
</evidence>
<sequence length="131" mass="13929">MRLALLALCLAQPVAAQDAELVDLGLGLFLDYCATCHGTEARGDGPMQEVLAVEVPDLTQLAARAGGFPHYEVVTKIDGRRPVMSHGDVMPVWGRVFEGTDSAFVRTDAGQPIVTSVPIAALVAWLEGVQE</sequence>
<dbReference type="AlphaFoldDB" id="A0A1H3QLV3"/>
<dbReference type="InterPro" id="IPR036909">
    <property type="entry name" value="Cyt_c-like_dom_sf"/>
</dbReference>
<dbReference type="EMBL" id="FNPX01000006">
    <property type="protein sequence ID" value="SDZ14071.1"/>
    <property type="molecule type" value="Genomic_DNA"/>
</dbReference>
<organism evidence="6 7">
    <name type="scientific">Jannaschia faecimaris</name>
    <dbReference type="NCBI Taxonomy" id="1244108"/>
    <lineage>
        <taxon>Bacteria</taxon>
        <taxon>Pseudomonadati</taxon>
        <taxon>Pseudomonadota</taxon>
        <taxon>Alphaproteobacteria</taxon>
        <taxon>Rhodobacterales</taxon>
        <taxon>Roseobacteraceae</taxon>
        <taxon>Jannaschia</taxon>
    </lineage>
</organism>
<dbReference type="InterPro" id="IPR009056">
    <property type="entry name" value="Cyt_c-like_dom"/>
</dbReference>
<evidence type="ECO:0000259" key="5">
    <source>
        <dbReference type="PROSITE" id="PS51007"/>
    </source>
</evidence>
<evidence type="ECO:0000313" key="7">
    <source>
        <dbReference type="Proteomes" id="UP000198914"/>
    </source>
</evidence>
<dbReference type="PROSITE" id="PS51007">
    <property type="entry name" value="CYTC"/>
    <property type="match status" value="1"/>
</dbReference>
<dbReference type="OrthoDB" id="5514238at2"/>
<keyword evidence="3 4" id="KW-0408">Iron</keyword>
<keyword evidence="7" id="KW-1185">Reference proteome</keyword>
<evidence type="ECO:0000256" key="1">
    <source>
        <dbReference type="ARBA" id="ARBA00022617"/>
    </source>
</evidence>
<dbReference type="Pfam" id="PF00034">
    <property type="entry name" value="Cytochrom_C"/>
    <property type="match status" value="1"/>
</dbReference>
<evidence type="ECO:0000256" key="2">
    <source>
        <dbReference type="ARBA" id="ARBA00022723"/>
    </source>
</evidence>
<proteinExistence type="predicted"/>
<gene>
    <name evidence="6" type="ORF">SAMN05444004_106195</name>
</gene>
<keyword evidence="1 4" id="KW-0349">Heme</keyword>
<dbReference type="GO" id="GO:0046872">
    <property type="term" value="F:metal ion binding"/>
    <property type="evidence" value="ECO:0007669"/>
    <property type="project" value="UniProtKB-KW"/>
</dbReference>
<evidence type="ECO:0000313" key="6">
    <source>
        <dbReference type="EMBL" id="SDZ14071.1"/>
    </source>
</evidence>
<dbReference type="SUPFAM" id="SSF46626">
    <property type="entry name" value="Cytochrome c"/>
    <property type="match status" value="1"/>
</dbReference>
<dbReference type="RefSeq" id="WP_092645220.1">
    <property type="nucleotide sequence ID" value="NZ_FNPX01000006.1"/>
</dbReference>
<feature type="domain" description="Cytochrome c" evidence="5">
    <location>
        <begin position="20"/>
        <end position="130"/>
    </location>
</feature>
<reference evidence="7" key="1">
    <citation type="submission" date="2016-10" db="EMBL/GenBank/DDBJ databases">
        <authorList>
            <person name="Varghese N."/>
            <person name="Submissions S."/>
        </authorList>
    </citation>
    <scope>NUCLEOTIDE SEQUENCE [LARGE SCALE GENOMIC DNA]</scope>
    <source>
        <strain evidence="7">DSM 100420</strain>
    </source>
</reference>
<accession>A0A1H3QLV3</accession>
<protein>
    <submittedName>
        <fullName evidence="6">Cytochrome c</fullName>
    </submittedName>
</protein>
<dbReference type="Gene3D" id="1.10.760.10">
    <property type="entry name" value="Cytochrome c-like domain"/>
    <property type="match status" value="1"/>
</dbReference>
<name>A0A1H3QLV3_9RHOB</name>
<evidence type="ECO:0000256" key="4">
    <source>
        <dbReference type="PROSITE-ProRule" id="PRU00433"/>
    </source>
</evidence>